<dbReference type="InterPro" id="IPR005618">
    <property type="entry name" value="OMPW"/>
</dbReference>
<keyword evidence="4" id="KW-1185">Reference proteome</keyword>
<name>A0A401J4N5_SPHXE</name>
<feature type="signal peptide" evidence="2">
    <location>
        <begin position="1"/>
        <end position="22"/>
    </location>
</feature>
<dbReference type="EMBL" id="BBQY01000019">
    <property type="protein sequence ID" value="GBH31558.1"/>
    <property type="molecule type" value="Genomic_DNA"/>
</dbReference>
<keyword evidence="2" id="KW-0732">Signal</keyword>
<dbReference type="GO" id="GO:0019867">
    <property type="term" value="C:outer membrane"/>
    <property type="evidence" value="ECO:0007669"/>
    <property type="project" value="InterPro"/>
</dbReference>
<evidence type="ECO:0000313" key="3">
    <source>
        <dbReference type="EMBL" id="GBH31558.1"/>
    </source>
</evidence>
<dbReference type="Proteomes" id="UP000290975">
    <property type="component" value="Unassembled WGS sequence"/>
</dbReference>
<proteinExistence type="inferred from homology"/>
<dbReference type="GO" id="GO:0055085">
    <property type="term" value="P:transmembrane transport"/>
    <property type="evidence" value="ECO:0007669"/>
    <property type="project" value="TreeGrafter"/>
</dbReference>
<organism evidence="3 4">
    <name type="scientific">Sphingobium xenophagum</name>
    <dbReference type="NCBI Taxonomy" id="121428"/>
    <lineage>
        <taxon>Bacteria</taxon>
        <taxon>Pseudomonadati</taxon>
        <taxon>Pseudomonadota</taxon>
        <taxon>Alphaproteobacteria</taxon>
        <taxon>Sphingomonadales</taxon>
        <taxon>Sphingomonadaceae</taxon>
        <taxon>Sphingobium</taxon>
    </lineage>
</organism>
<accession>A0A401J4N5</accession>
<reference evidence="3 4" key="1">
    <citation type="submission" date="2014-12" db="EMBL/GenBank/DDBJ databases">
        <title>Whole genome sequencing of Sphingobium xenophagum OW59.</title>
        <authorList>
            <person name="Ohta Y."/>
            <person name="Nishi S."/>
            <person name="Hatada Y."/>
        </authorList>
    </citation>
    <scope>NUCLEOTIDE SEQUENCE [LARGE SCALE GENOMIC DNA]</scope>
    <source>
        <strain evidence="3 4">OW59</strain>
    </source>
</reference>
<dbReference type="InterPro" id="IPR011250">
    <property type="entry name" value="OMP/PagP_B-barrel"/>
</dbReference>
<evidence type="ECO:0000256" key="2">
    <source>
        <dbReference type="SAM" id="SignalP"/>
    </source>
</evidence>
<dbReference type="PANTHER" id="PTHR36920:SF1">
    <property type="entry name" value="OUTER MEMBRANE PROTEIN W"/>
    <property type="match status" value="1"/>
</dbReference>
<dbReference type="AlphaFoldDB" id="A0A401J4N5"/>
<gene>
    <name evidence="3" type="ORF">MBESOW_P2815</name>
</gene>
<comment type="similarity">
    <text evidence="1">Belongs to the OmpW/AlkL family.</text>
</comment>
<dbReference type="SUPFAM" id="SSF56925">
    <property type="entry name" value="OMPA-like"/>
    <property type="match status" value="1"/>
</dbReference>
<comment type="caution">
    <text evidence="3">The sequence shown here is derived from an EMBL/GenBank/DDBJ whole genome shotgun (WGS) entry which is preliminary data.</text>
</comment>
<dbReference type="Gene3D" id="2.40.160.20">
    <property type="match status" value="1"/>
</dbReference>
<evidence type="ECO:0000313" key="4">
    <source>
        <dbReference type="Proteomes" id="UP000290975"/>
    </source>
</evidence>
<dbReference type="PANTHER" id="PTHR36920">
    <property type="match status" value="1"/>
</dbReference>
<protein>
    <submittedName>
        <fullName evidence="3">Outer membrane protein</fullName>
    </submittedName>
</protein>
<dbReference type="RefSeq" id="WP_130753340.1">
    <property type="nucleotide sequence ID" value="NZ_BBQY01000019.1"/>
</dbReference>
<evidence type="ECO:0000256" key="1">
    <source>
        <dbReference type="ARBA" id="ARBA00009330"/>
    </source>
</evidence>
<dbReference type="Pfam" id="PF03922">
    <property type="entry name" value="OmpW"/>
    <property type="match status" value="1"/>
</dbReference>
<feature type="chain" id="PRO_5019556847" evidence="2">
    <location>
        <begin position="23"/>
        <end position="219"/>
    </location>
</feature>
<sequence>MRPVTFVLTALAAMALATPAWAEPGDVLIKIRGGYVLRTGSSVVTVDVGGTPVSAKAKAAPGGEASLTFFMTDHLATELTLGGAPYDIKDSNGRTLVSAGLITPTAMLQYHLMPASKLLRPYVGVGLSYANFYSEKAGEVLTNRVVTPAISYSADIKGGLAPVAQVGADIAINEQIYINIDAKYLGANSKLTLDQGGTSQTVSHRMRSIIMGAGVGFRF</sequence>